<feature type="region of interest" description="Disordered" evidence="8">
    <location>
        <begin position="476"/>
        <end position="516"/>
    </location>
</feature>
<feature type="compositionally biased region" description="Basic residues" evidence="8">
    <location>
        <begin position="738"/>
        <end position="752"/>
    </location>
</feature>
<dbReference type="PRINTS" id="PR00627">
    <property type="entry name" value="GTPRANTC4"/>
</dbReference>
<dbReference type="PROSITE" id="PS51418">
    <property type="entry name" value="RAN"/>
    <property type="match status" value="1"/>
</dbReference>
<evidence type="ECO:0000256" key="4">
    <source>
        <dbReference type="ARBA" id="ARBA00022741"/>
    </source>
</evidence>
<keyword evidence="7" id="KW-0539">Nucleus</keyword>
<dbReference type="PROSITE" id="PS50143">
    <property type="entry name" value="BIR_REPEAT_2"/>
    <property type="match status" value="2"/>
</dbReference>
<comment type="caution">
    <text evidence="9">The sequence shown here is derived from an EMBL/GenBank/DDBJ whole genome shotgun (WGS) entry which is preliminary data.</text>
</comment>
<keyword evidence="5" id="KW-0653">Protein transport</keyword>
<evidence type="ECO:0000256" key="3">
    <source>
        <dbReference type="ARBA" id="ARBA00022448"/>
    </source>
</evidence>
<dbReference type="CDD" id="cd00877">
    <property type="entry name" value="Ran"/>
    <property type="match status" value="1"/>
</dbReference>
<feature type="compositionally biased region" description="Polar residues" evidence="8">
    <location>
        <begin position="774"/>
        <end position="789"/>
    </location>
</feature>
<feature type="compositionally biased region" description="Polar residues" evidence="8">
    <location>
        <begin position="810"/>
        <end position="831"/>
    </location>
</feature>
<dbReference type="GO" id="GO:0006606">
    <property type="term" value="P:protein import into nucleus"/>
    <property type="evidence" value="ECO:0007669"/>
    <property type="project" value="TreeGrafter"/>
</dbReference>
<dbReference type="CDD" id="cd00022">
    <property type="entry name" value="BIR"/>
    <property type="match status" value="2"/>
</dbReference>
<dbReference type="GO" id="GO:0005634">
    <property type="term" value="C:nucleus"/>
    <property type="evidence" value="ECO:0007669"/>
    <property type="project" value="UniProtKB-SubCell"/>
</dbReference>
<proteinExistence type="inferred from homology"/>
<evidence type="ECO:0000313" key="10">
    <source>
        <dbReference type="Proteomes" id="UP001151582"/>
    </source>
</evidence>
<feature type="compositionally biased region" description="Basic residues" evidence="8">
    <location>
        <begin position="395"/>
        <end position="405"/>
    </location>
</feature>
<dbReference type="SUPFAM" id="SSF57924">
    <property type="entry name" value="Inhibitor of apoptosis (IAP) repeat"/>
    <property type="match status" value="2"/>
</dbReference>
<comment type="subcellular location">
    <subcellularLocation>
        <location evidence="1">Nucleus</location>
    </subcellularLocation>
</comment>
<evidence type="ECO:0000256" key="8">
    <source>
        <dbReference type="SAM" id="MobiDB-lite"/>
    </source>
</evidence>
<evidence type="ECO:0000313" key="9">
    <source>
        <dbReference type="EMBL" id="KAJ1976493.1"/>
    </source>
</evidence>
<keyword evidence="4" id="KW-0547">Nucleotide-binding</keyword>
<dbReference type="SMART" id="SM00238">
    <property type="entry name" value="BIR"/>
    <property type="match status" value="2"/>
</dbReference>
<feature type="compositionally biased region" description="Low complexity" evidence="8">
    <location>
        <begin position="369"/>
        <end position="381"/>
    </location>
</feature>
<dbReference type="InterPro" id="IPR001806">
    <property type="entry name" value="Small_GTPase"/>
</dbReference>
<gene>
    <name evidence="9" type="primary">GSP1_1</name>
    <name evidence="9" type="ORF">H4R34_003960</name>
</gene>
<keyword evidence="6" id="KW-0342">GTP-binding</keyword>
<evidence type="ECO:0000256" key="7">
    <source>
        <dbReference type="ARBA" id="ARBA00023242"/>
    </source>
</evidence>
<dbReference type="OrthoDB" id="2196114at2759"/>
<feature type="compositionally biased region" description="Polar residues" evidence="8">
    <location>
        <begin position="338"/>
        <end position="347"/>
    </location>
</feature>
<evidence type="ECO:0000256" key="6">
    <source>
        <dbReference type="ARBA" id="ARBA00023134"/>
    </source>
</evidence>
<dbReference type="AlphaFoldDB" id="A0A9W8B1D1"/>
<feature type="region of interest" description="Disordered" evidence="8">
    <location>
        <begin position="311"/>
        <end position="455"/>
    </location>
</feature>
<dbReference type="SMART" id="SM00174">
    <property type="entry name" value="RHO"/>
    <property type="match status" value="1"/>
</dbReference>
<dbReference type="SMART" id="SM00175">
    <property type="entry name" value="RAB"/>
    <property type="match status" value="1"/>
</dbReference>
<dbReference type="Pfam" id="PF00071">
    <property type="entry name" value="Ras"/>
    <property type="match status" value="1"/>
</dbReference>
<feature type="compositionally biased region" description="Basic residues" evidence="8">
    <location>
        <begin position="570"/>
        <end position="580"/>
    </location>
</feature>
<accession>A0A9W8B1D1</accession>
<feature type="compositionally biased region" description="Basic residues" evidence="8">
    <location>
        <begin position="495"/>
        <end position="508"/>
    </location>
</feature>
<dbReference type="GO" id="GO:0005525">
    <property type="term" value="F:GTP binding"/>
    <property type="evidence" value="ECO:0007669"/>
    <property type="project" value="UniProtKB-KW"/>
</dbReference>
<protein>
    <submittedName>
        <fullName evidence="9">GTP-binding nuclear protein gsp1/Ran</fullName>
    </submittedName>
</protein>
<feature type="compositionally biased region" description="Polar residues" evidence="8">
    <location>
        <begin position="409"/>
        <end position="422"/>
    </location>
</feature>
<dbReference type="NCBIfam" id="TIGR00231">
    <property type="entry name" value="small_GTP"/>
    <property type="match status" value="1"/>
</dbReference>
<dbReference type="SUPFAM" id="SSF52540">
    <property type="entry name" value="P-loop containing nucleoside triphosphate hydrolases"/>
    <property type="match status" value="1"/>
</dbReference>
<organism evidence="9 10">
    <name type="scientific">Dimargaris verticillata</name>
    <dbReference type="NCBI Taxonomy" id="2761393"/>
    <lineage>
        <taxon>Eukaryota</taxon>
        <taxon>Fungi</taxon>
        <taxon>Fungi incertae sedis</taxon>
        <taxon>Zoopagomycota</taxon>
        <taxon>Kickxellomycotina</taxon>
        <taxon>Dimargaritomycetes</taxon>
        <taxon>Dimargaritales</taxon>
        <taxon>Dimargaritaceae</taxon>
        <taxon>Dimargaris</taxon>
    </lineage>
</organism>
<reference evidence="9" key="1">
    <citation type="submission" date="2022-07" db="EMBL/GenBank/DDBJ databases">
        <title>Phylogenomic reconstructions and comparative analyses of Kickxellomycotina fungi.</title>
        <authorList>
            <person name="Reynolds N.K."/>
            <person name="Stajich J.E."/>
            <person name="Barry K."/>
            <person name="Grigoriev I.V."/>
            <person name="Crous P."/>
            <person name="Smith M.E."/>
        </authorList>
    </citation>
    <scope>NUCLEOTIDE SEQUENCE</scope>
    <source>
        <strain evidence="9">RSA 567</strain>
    </source>
</reference>
<dbReference type="SMART" id="SM00176">
    <property type="entry name" value="RAN"/>
    <property type="match status" value="1"/>
</dbReference>
<feature type="compositionally biased region" description="Low complexity" evidence="8">
    <location>
        <begin position="581"/>
        <end position="594"/>
    </location>
</feature>
<feature type="compositionally biased region" description="Basic and acidic residues" evidence="8">
    <location>
        <begin position="627"/>
        <end position="639"/>
    </location>
</feature>
<evidence type="ECO:0000256" key="1">
    <source>
        <dbReference type="ARBA" id="ARBA00004123"/>
    </source>
</evidence>
<dbReference type="Pfam" id="PF00653">
    <property type="entry name" value="BIR"/>
    <property type="match status" value="1"/>
</dbReference>
<sequence length="998" mass="108633">MFAKAPESAVPTYKLILVGDGGTGKTTFVKRHLYGEFDAKYNATIGVEIRPISFHTNQGPICFNIYDTAGQEKWGGLRDNYYTGSDCGIIMFDVTSRITYKNVPNWYRDITKICPNLPLVICGNKVDVPERKAYEQRVLSFDQAPWPWPHRKKQQYLATPETLAKAGFFFNPHQLSRDAVQCFLCHKSLDGWEAADDPFVEHLGHSGECPWALVICNGHRVSADTQEATIREDLEDEYLQGKTNVAVSRRLEDARVATYGNWWPHEGKTGWKVTIRKMAKSGYYYSPSTESPDAASCPYCGLSMDYWEPNDDPKKEHRKRSPGCLFFQRGRNRAGTAQKKSNASQSHPQDDDKIEESVPSDHLSRRSTRASTRSRANSLASQISDDGSEVEKPLRRQSTRRRRPHQAMESVSATSSPELGSHTSKRRRSNSMDHAAAAASPETKRPSLNHASDEPLGAKMVSRGLSVPATEIDAVTTSTTDLESDTDSVAQTRTGGRRRGRGRGRGRTRAQPLRKSSIASVTFTTSRLSDSIFLSSVDMVDASAMDLDTEPKGVASETGSVVDQPEPVKPKQRRGQKPRAARQTTRSQRSTRSSNVLSPDTSMLEDAATPRSASMAVAAGPALHNSPKSELEIEPEPRRSTRSSQRRRGRPTSAASTVSVGLSSTPHAAEQDPVGPVVDDEFISSAPHPTRQSKQATTVPDLIDDVPVQVAPIATTVTMAEAQGVDESLDAVKDQKPIRRRNKKPSRPKKRSATANRNPSPPPSPALSPIKPLTNETKVQPLASSNAASSPEKKELQQTYPLPAPRSASLDGTTSPYSNHTPTIPNDNAPSPQRLFPVPQVAMMNPLPGSSGSGAALDASQSMQSATEPPPAPMSPLACDTTTDIRMGSSTQPSPVSTTAIISSITSLAPTLTTAEAAVATGTARIAPAPRPSRNALLFADPAVLLTEISAAEADMSVEQFIRHTIQQECTRLQSHCSDRIEAFKQEADAVRDKIQAL</sequence>
<evidence type="ECO:0000256" key="2">
    <source>
        <dbReference type="ARBA" id="ARBA00008028"/>
    </source>
</evidence>
<dbReference type="SMART" id="SM00173">
    <property type="entry name" value="RAS"/>
    <property type="match status" value="1"/>
</dbReference>
<dbReference type="GO" id="GO:0005737">
    <property type="term" value="C:cytoplasm"/>
    <property type="evidence" value="ECO:0007669"/>
    <property type="project" value="TreeGrafter"/>
</dbReference>
<feature type="compositionally biased region" description="Basic residues" evidence="8">
    <location>
        <begin position="640"/>
        <end position="650"/>
    </location>
</feature>
<dbReference type="InterPro" id="IPR002041">
    <property type="entry name" value="Ran_GTPase"/>
</dbReference>
<dbReference type="GO" id="GO:0003924">
    <property type="term" value="F:GTPase activity"/>
    <property type="evidence" value="ECO:0007669"/>
    <property type="project" value="InterPro"/>
</dbReference>
<comment type="similarity">
    <text evidence="2">Belongs to the small GTPase superfamily. Ran family.</text>
</comment>
<dbReference type="PANTHER" id="PTHR24071:SF0">
    <property type="entry name" value="GTP-BINDING NUCLEAR PROTEIN RAN"/>
    <property type="match status" value="1"/>
</dbReference>
<feature type="compositionally biased region" description="Low complexity" evidence="8">
    <location>
        <begin position="849"/>
        <end position="862"/>
    </location>
</feature>
<dbReference type="InterPro" id="IPR001370">
    <property type="entry name" value="BIR_rpt"/>
</dbReference>
<dbReference type="PROSITE" id="PS51419">
    <property type="entry name" value="RAB"/>
    <property type="match status" value="1"/>
</dbReference>
<dbReference type="Gene3D" id="1.10.1170.10">
    <property type="entry name" value="Inhibitor Of Apoptosis Protein (2mihbC-IAP-1), Chain A"/>
    <property type="match status" value="1"/>
</dbReference>
<feature type="compositionally biased region" description="Polar residues" evidence="8">
    <location>
        <begin position="654"/>
        <end position="666"/>
    </location>
</feature>
<dbReference type="InterPro" id="IPR027417">
    <property type="entry name" value="P-loop_NTPase"/>
</dbReference>
<dbReference type="PROSITE" id="PS51421">
    <property type="entry name" value="RAS"/>
    <property type="match status" value="1"/>
</dbReference>
<dbReference type="PANTHER" id="PTHR24071">
    <property type="entry name" value="RAN GTPASE"/>
    <property type="match status" value="1"/>
</dbReference>
<dbReference type="GO" id="GO:0000054">
    <property type="term" value="P:ribosomal subunit export from nucleus"/>
    <property type="evidence" value="ECO:0007669"/>
    <property type="project" value="TreeGrafter"/>
</dbReference>
<keyword evidence="10" id="KW-1185">Reference proteome</keyword>
<dbReference type="EMBL" id="JANBQB010000426">
    <property type="protein sequence ID" value="KAJ1976493.1"/>
    <property type="molecule type" value="Genomic_DNA"/>
</dbReference>
<dbReference type="InterPro" id="IPR005225">
    <property type="entry name" value="Small_GTP-bd"/>
</dbReference>
<keyword evidence="3" id="KW-0813">Transport</keyword>
<name>A0A9W8B1D1_9FUNG</name>
<dbReference type="Proteomes" id="UP001151582">
    <property type="component" value="Unassembled WGS sequence"/>
</dbReference>
<evidence type="ECO:0000256" key="5">
    <source>
        <dbReference type="ARBA" id="ARBA00022927"/>
    </source>
</evidence>
<feature type="region of interest" description="Disordered" evidence="8">
    <location>
        <begin position="728"/>
        <end position="874"/>
    </location>
</feature>
<dbReference type="Gene3D" id="3.40.50.300">
    <property type="entry name" value="P-loop containing nucleotide triphosphate hydrolases"/>
    <property type="match status" value="1"/>
</dbReference>
<feature type="region of interest" description="Disordered" evidence="8">
    <location>
        <begin position="550"/>
        <end position="700"/>
    </location>
</feature>